<accession>A0A512IYQ2</accession>
<dbReference type="Pfam" id="PF01053">
    <property type="entry name" value="Cys_Met_Meta_PP"/>
    <property type="match status" value="1"/>
</dbReference>
<dbReference type="InterPro" id="IPR015424">
    <property type="entry name" value="PyrdxlP-dep_Trfase"/>
</dbReference>
<dbReference type="SUPFAM" id="SSF53383">
    <property type="entry name" value="PLP-dependent transferases"/>
    <property type="match status" value="1"/>
</dbReference>
<evidence type="ECO:0000256" key="5">
    <source>
        <dbReference type="SAM" id="MobiDB-lite"/>
    </source>
</evidence>
<dbReference type="FunFam" id="3.40.640.10:FF:000046">
    <property type="entry name" value="Cystathionine gamma-lyase"/>
    <property type="match status" value="1"/>
</dbReference>
<dbReference type="InterPro" id="IPR054542">
    <property type="entry name" value="Cys_met_metab_PP"/>
</dbReference>
<name>A0A512IYQ2_9HYPH</name>
<dbReference type="Proteomes" id="UP000321960">
    <property type="component" value="Unassembled WGS sequence"/>
</dbReference>
<dbReference type="PIRSF" id="PIRSF001434">
    <property type="entry name" value="CGS"/>
    <property type="match status" value="1"/>
</dbReference>
<reference evidence="9" key="2">
    <citation type="journal article" date="2019" name="Int. J. Syst. Evol. Microbiol.">
        <title>The Global Catalogue of Microorganisms (GCM) 10K type strain sequencing project: providing services to taxonomists for standard genome sequencing and annotation.</title>
        <authorList>
            <consortium name="The Broad Institute Genomics Platform"/>
            <consortium name="The Broad Institute Genome Sequencing Center for Infectious Disease"/>
            <person name="Wu L."/>
            <person name="Ma J."/>
        </authorList>
    </citation>
    <scope>NUCLEOTIDE SEQUENCE [LARGE SCALE GENOMIC DNA]</scope>
    <source>
        <strain evidence="9">NBRC 107715</strain>
    </source>
</reference>
<dbReference type="PANTHER" id="PTHR11808">
    <property type="entry name" value="TRANS-SULFURATION ENZYME FAMILY MEMBER"/>
    <property type="match status" value="1"/>
</dbReference>
<dbReference type="GO" id="GO:0004123">
    <property type="term" value="F:cystathionine gamma-lyase activity"/>
    <property type="evidence" value="ECO:0007669"/>
    <property type="project" value="TreeGrafter"/>
</dbReference>
<dbReference type="GO" id="GO:0019343">
    <property type="term" value="P:cysteine biosynthetic process via cystathionine"/>
    <property type="evidence" value="ECO:0007669"/>
    <property type="project" value="TreeGrafter"/>
</dbReference>
<sequence>MSSIIPPQDETGTEAGPSRAPGPSRRSLAAQAMGRIDPVTRAVVAPLHVSTTFIRDPDNAYSSGFSYARPDNATVREAESVIAMLEGAEAGALLFGSGMAAATAVFTALEPGDHAVAPRVMYWALRRWLREEAPRRTLTVDFVDTDDLDALRAAMRPGRTKLVWIETPGNPLWTITDIAGAADIAHAAGARLAVDSTAASPIHTRPLTLGADIVMHSATKILNGHSDVVAGVLAAGRADAFWERIGAIRANGGAILGPFEAYLLMRSLRTLPLRAAAQAASALDLAQRLRRHAFVASVLYPGLPDDPGHAVAARQMEGGFGYMLSIRVRGGEAAAVGTAARVRLWKRATSLGGVESLVEHRASVEGPGSPCPPDLLRLSTGLEDPGDLFADLDAALWAAHGGEDPRA</sequence>
<dbReference type="PROSITE" id="PS00868">
    <property type="entry name" value="CYS_MET_METAB_PP"/>
    <property type="match status" value="1"/>
</dbReference>
<dbReference type="GO" id="GO:0019346">
    <property type="term" value="P:transsulfuration"/>
    <property type="evidence" value="ECO:0007669"/>
    <property type="project" value="InterPro"/>
</dbReference>
<reference evidence="6 8" key="3">
    <citation type="submission" date="2019-07" db="EMBL/GenBank/DDBJ databases">
        <title>Whole genome shotgun sequence of Methylobacterium oxalidis NBRC 107715.</title>
        <authorList>
            <person name="Hosoyama A."/>
            <person name="Uohara A."/>
            <person name="Ohji S."/>
            <person name="Ichikawa N."/>
        </authorList>
    </citation>
    <scope>NUCLEOTIDE SEQUENCE [LARGE SCALE GENOMIC DNA]</scope>
    <source>
        <strain evidence="6 8">NBRC 107715</strain>
    </source>
</reference>
<keyword evidence="9" id="KW-1185">Reference proteome</keyword>
<feature type="region of interest" description="Disordered" evidence="5">
    <location>
        <begin position="1"/>
        <end position="29"/>
    </location>
</feature>
<gene>
    <name evidence="7" type="ORF">GCM10007888_51500</name>
    <name evidence="6" type="ORF">MOX02_08700</name>
</gene>
<proteinExistence type="inferred from homology"/>
<dbReference type="InterPro" id="IPR015421">
    <property type="entry name" value="PyrdxlP-dep_Trfase_major"/>
</dbReference>
<dbReference type="AlphaFoldDB" id="A0A512IYQ2"/>
<comment type="caution">
    <text evidence="6">The sequence shown here is derived from an EMBL/GenBank/DDBJ whole genome shotgun (WGS) entry which is preliminary data.</text>
</comment>
<dbReference type="Proteomes" id="UP001156856">
    <property type="component" value="Unassembled WGS sequence"/>
</dbReference>
<dbReference type="Gene3D" id="3.40.640.10">
    <property type="entry name" value="Type I PLP-dependent aspartate aminotransferase-like (Major domain)"/>
    <property type="match status" value="1"/>
</dbReference>
<feature type="modified residue" description="N6-(pyridoxal phosphate)lysine" evidence="3">
    <location>
        <position position="220"/>
    </location>
</feature>
<evidence type="ECO:0000256" key="4">
    <source>
        <dbReference type="RuleBase" id="RU362118"/>
    </source>
</evidence>
<evidence type="ECO:0000256" key="2">
    <source>
        <dbReference type="ARBA" id="ARBA00022898"/>
    </source>
</evidence>
<evidence type="ECO:0000313" key="8">
    <source>
        <dbReference type="Proteomes" id="UP000321960"/>
    </source>
</evidence>
<dbReference type="GO" id="GO:0005737">
    <property type="term" value="C:cytoplasm"/>
    <property type="evidence" value="ECO:0007669"/>
    <property type="project" value="TreeGrafter"/>
</dbReference>
<dbReference type="InterPro" id="IPR015422">
    <property type="entry name" value="PyrdxlP-dep_Trfase_small"/>
</dbReference>
<dbReference type="GO" id="GO:0030170">
    <property type="term" value="F:pyridoxal phosphate binding"/>
    <property type="evidence" value="ECO:0007669"/>
    <property type="project" value="InterPro"/>
</dbReference>
<comment type="similarity">
    <text evidence="4">Belongs to the trans-sulfuration enzymes family.</text>
</comment>
<dbReference type="RefSeq" id="WP_147024527.1">
    <property type="nucleotide sequence ID" value="NZ_BJZU01000012.1"/>
</dbReference>
<comment type="cofactor">
    <cofactor evidence="1 4">
        <name>pyridoxal 5'-phosphate</name>
        <dbReference type="ChEBI" id="CHEBI:597326"/>
    </cofactor>
</comment>
<dbReference type="PANTHER" id="PTHR11808:SF85">
    <property type="entry name" value="CYSTATHIONINE GAMMA-LYASE-RELATED"/>
    <property type="match status" value="1"/>
</dbReference>
<dbReference type="EMBL" id="BJZU01000012">
    <property type="protein sequence ID" value="GEP02832.1"/>
    <property type="molecule type" value="Genomic_DNA"/>
</dbReference>
<protein>
    <submittedName>
        <fullName evidence="6">Cystathionine gamma-synthase</fullName>
    </submittedName>
</protein>
<organism evidence="6 8">
    <name type="scientific">Methylobacterium oxalidis</name>
    <dbReference type="NCBI Taxonomy" id="944322"/>
    <lineage>
        <taxon>Bacteria</taxon>
        <taxon>Pseudomonadati</taxon>
        <taxon>Pseudomonadota</taxon>
        <taxon>Alphaproteobacteria</taxon>
        <taxon>Hyphomicrobiales</taxon>
        <taxon>Methylobacteriaceae</taxon>
        <taxon>Methylobacterium</taxon>
    </lineage>
</organism>
<evidence type="ECO:0000313" key="9">
    <source>
        <dbReference type="Proteomes" id="UP001156856"/>
    </source>
</evidence>
<evidence type="ECO:0000313" key="7">
    <source>
        <dbReference type="EMBL" id="GLS66767.1"/>
    </source>
</evidence>
<dbReference type="OrthoDB" id="9805807at2"/>
<keyword evidence="2 3" id="KW-0663">Pyridoxal phosphate</keyword>
<reference evidence="7" key="4">
    <citation type="submission" date="2023-01" db="EMBL/GenBank/DDBJ databases">
        <title>Draft genome sequence of Methylobacterium oxalidis strain NBRC 107715.</title>
        <authorList>
            <person name="Sun Q."/>
            <person name="Mori K."/>
        </authorList>
    </citation>
    <scope>NUCLEOTIDE SEQUENCE</scope>
    <source>
        <strain evidence="7">NBRC 107715</strain>
    </source>
</reference>
<dbReference type="Gene3D" id="3.90.1150.10">
    <property type="entry name" value="Aspartate Aminotransferase, domain 1"/>
    <property type="match status" value="1"/>
</dbReference>
<evidence type="ECO:0000256" key="3">
    <source>
        <dbReference type="PIRSR" id="PIRSR001434-2"/>
    </source>
</evidence>
<evidence type="ECO:0000256" key="1">
    <source>
        <dbReference type="ARBA" id="ARBA00001933"/>
    </source>
</evidence>
<dbReference type="EMBL" id="BSPK01000107">
    <property type="protein sequence ID" value="GLS66767.1"/>
    <property type="molecule type" value="Genomic_DNA"/>
</dbReference>
<dbReference type="InterPro" id="IPR000277">
    <property type="entry name" value="Cys/Met-Metab_PyrdxlP-dep_enz"/>
</dbReference>
<evidence type="ECO:0000313" key="6">
    <source>
        <dbReference type="EMBL" id="GEP02832.1"/>
    </source>
</evidence>
<reference evidence="7" key="1">
    <citation type="journal article" date="2014" name="Int. J. Syst. Evol. Microbiol.">
        <title>Complete genome of a new Firmicutes species belonging to the dominant human colonic microbiota ('Ruminococcus bicirculans') reveals two chromosomes and a selective capacity to utilize plant glucans.</title>
        <authorList>
            <consortium name="NISC Comparative Sequencing Program"/>
            <person name="Wegmann U."/>
            <person name="Louis P."/>
            <person name="Goesmann A."/>
            <person name="Henrissat B."/>
            <person name="Duncan S.H."/>
            <person name="Flint H.J."/>
        </authorList>
    </citation>
    <scope>NUCLEOTIDE SEQUENCE</scope>
    <source>
        <strain evidence="7">NBRC 107715</strain>
    </source>
</reference>